<protein>
    <submittedName>
        <fullName evidence="2">Uncharacterized protein</fullName>
    </submittedName>
</protein>
<dbReference type="Proteomes" id="UP000199727">
    <property type="component" value="Unassembled WGS sequence"/>
</dbReference>
<reference evidence="2 3" key="1">
    <citation type="submission" date="2017-06" db="EMBL/GenBank/DDBJ databases">
        <title>Global population genomics of the pathogenic fungus Cryptococcus neoformans var. grubii.</title>
        <authorList>
            <person name="Cuomo C."/>
            <person name="Litvintseva A."/>
            <person name="Chen Y."/>
            <person name="Young S."/>
            <person name="Zeng Q."/>
            <person name="Chapman S."/>
            <person name="Gujja S."/>
            <person name="Saif S."/>
            <person name="Birren B."/>
        </authorList>
    </citation>
    <scope>NUCLEOTIDE SEQUENCE [LARGE SCALE GENOMIC DNA]</scope>
    <source>
        <strain evidence="2 3">Tu259-1</strain>
    </source>
</reference>
<evidence type="ECO:0000313" key="2">
    <source>
        <dbReference type="EMBL" id="OXG24423.1"/>
    </source>
</evidence>
<comment type="caution">
    <text evidence="2">The sequence shown here is derived from an EMBL/GenBank/DDBJ whole genome shotgun (WGS) entry which is preliminary data.</text>
</comment>
<proteinExistence type="predicted"/>
<accession>A0A854QNB4</accession>
<dbReference type="AlphaFoldDB" id="A0A854QNB4"/>
<evidence type="ECO:0000313" key="3">
    <source>
        <dbReference type="Proteomes" id="UP000199727"/>
    </source>
</evidence>
<feature type="region of interest" description="Disordered" evidence="1">
    <location>
        <begin position="1"/>
        <end position="23"/>
    </location>
</feature>
<evidence type="ECO:0000256" key="1">
    <source>
        <dbReference type="SAM" id="MobiDB-lite"/>
    </source>
</evidence>
<organism evidence="2 3">
    <name type="scientific">Cryptococcus neoformans Tu259-1</name>
    <dbReference type="NCBI Taxonomy" id="1230072"/>
    <lineage>
        <taxon>Eukaryota</taxon>
        <taxon>Fungi</taxon>
        <taxon>Dikarya</taxon>
        <taxon>Basidiomycota</taxon>
        <taxon>Agaricomycotina</taxon>
        <taxon>Tremellomycetes</taxon>
        <taxon>Tremellales</taxon>
        <taxon>Cryptococcaceae</taxon>
        <taxon>Cryptococcus</taxon>
        <taxon>Cryptococcus neoformans species complex</taxon>
    </lineage>
</organism>
<name>A0A854QNB4_CRYNE</name>
<gene>
    <name evidence="2" type="ORF">C361_02276</name>
</gene>
<sequence>MPSETSILKTKAAAQRGTGGANVQTVWPVPKFGANTMLNDSGGGFGEYVVPAGSMFTLGTALPKDNG</sequence>
<dbReference type="EMBL" id="AMKT01000032">
    <property type="protein sequence ID" value="OXG24423.1"/>
    <property type="molecule type" value="Genomic_DNA"/>
</dbReference>